<dbReference type="InterPro" id="IPR036259">
    <property type="entry name" value="MFS_trans_sf"/>
</dbReference>
<feature type="transmembrane region" description="Helical" evidence="5">
    <location>
        <begin position="309"/>
        <end position="326"/>
    </location>
</feature>
<feature type="transmembrane region" description="Helical" evidence="5">
    <location>
        <begin position="56"/>
        <end position="76"/>
    </location>
</feature>
<feature type="transmembrane region" description="Helical" evidence="5">
    <location>
        <begin position="224"/>
        <end position="243"/>
    </location>
</feature>
<dbReference type="EMBL" id="ADVG01000005">
    <property type="protein sequence ID" value="EFH79708.1"/>
    <property type="molecule type" value="Genomic_DNA"/>
</dbReference>
<keyword evidence="3 5" id="KW-1133">Transmembrane helix</keyword>
<dbReference type="Gene3D" id="1.20.1250.20">
    <property type="entry name" value="MFS general substrate transporter like domains"/>
    <property type="match status" value="1"/>
</dbReference>
<feature type="transmembrane region" description="Helical" evidence="5">
    <location>
        <begin position="346"/>
        <end position="363"/>
    </location>
</feature>
<gene>
    <name evidence="7" type="ORF">Krac_0199</name>
</gene>
<evidence type="ECO:0000259" key="6">
    <source>
        <dbReference type="PROSITE" id="PS50850"/>
    </source>
</evidence>
<evidence type="ECO:0000256" key="1">
    <source>
        <dbReference type="ARBA" id="ARBA00004651"/>
    </source>
</evidence>
<dbReference type="FunCoup" id="D6U747">
    <property type="interactions" value="77"/>
</dbReference>
<feature type="transmembrane region" description="Helical" evidence="5">
    <location>
        <begin position="285"/>
        <end position="303"/>
    </location>
</feature>
<dbReference type="InterPro" id="IPR011701">
    <property type="entry name" value="MFS"/>
</dbReference>
<name>D6U747_KTERA</name>
<dbReference type="GO" id="GO:0022857">
    <property type="term" value="F:transmembrane transporter activity"/>
    <property type="evidence" value="ECO:0007669"/>
    <property type="project" value="InterPro"/>
</dbReference>
<comment type="subcellular location">
    <subcellularLocation>
        <location evidence="1">Cell membrane</location>
        <topology evidence="1">Multi-pass membrane protein</topology>
    </subcellularLocation>
</comment>
<evidence type="ECO:0000256" key="3">
    <source>
        <dbReference type="ARBA" id="ARBA00022989"/>
    </source>
</evidence>
<keyword evidence="8" id="KW-1185">Reference proteome</keyword>
<proteinExistence type="predicted"/>
<evidence type="ECO:0000256" key="5">
    <source>
        <dbReference type="SAM" id="Phobius"/>
    </source>
</evidence>
<dbReference type="Pfam" id="PF07690">
    <property type="entry name" value="MFS_1"/>
    <property type="match status" value="1"/>
</dbReference>
<evidence type="ECO:0000256" key="2">
    <source>
        <dbReference type="ARBA" id="ARBA00022692"/>
    </source>
</evidence>
<keyword evidence="2 5" id="KW-0812">Transmembrane</keyword>
<keyword evidence="4 5" id="KW-0472">Membrane</keyword>
<dbReference type="PROSITE" id="PS50850">
    <property type="entry name" value="MFS"/>
    <property type="match status" value="1"/>
</dbReference>
<dbReference type="PANTHER" id="PTHR42910:SF1">
    <property type="entry name" value="MAJOR FACILITATOR SUPERFAMILY (MFS) PROFILE DOMAIN-CONTAINING PROTEIN"/>
    <property type="match status" value="1"/>
</dbReference>
<dbReference type="CDD" id="cd17324">
    <property type="entry name" value="MFS_NepI_like"/>
    <property type="match status" value="1"/>
</dbReference>
<dbReference type="PANTHER" id="PTHR42910">
    <property type="entry name" value="TRANSPORTER SCO4007-RELATED"/>
    <property type="match status" value="1"/>
</dbReference>
<accession>D6U747</accession>
<dbReference type="GO" id="GO:0005886">
    <property type="term" value="C:plasma membrane"/>
    <property type="evidence" value="ECO:0007669"/>
    <property type="project" value="UniProtKB-SubCell"/>
</dbReference>
<dbReference type="InParanoid" id="D6U747"/>
<dbReference type="STRING" id="485913.Krac_0199"/>
<comment type="caution">
    <text evidence="7">The sequence shown here is derived from an EMBL/GenBank/DDBJ whole genome shotgun (WGS) entry which is preliminary data.</text>
</comment>
<feature type="transmembrane region" description="Helical" evidence="5">
    <location>
        <begin position="172"/>
        <end position="191"/>
    </location>
</feature>
<feature type="transmembrane region" description="Helical" evidence="5">
    <location>
        <begin position="108"/>
        <end position="129"/>
    </location>
</feature>
<evidence type="ECO:0000256" key="4">
    <source>
        <dbReference type="ARBA" id="ARBA00023136"/>
    </source>
</evidence>
<feature type="transmembrane region" description="Helical" evidence="5">
    <location>
        <begin position="18"/>
        <end position="36"/>
    </location>
</feature>
<dbReference type="InterPro" id="IPR020846">
    <property type="entry name" value="MFS_dom"/>
</dbReference>
<feature type="transmembrane region" description="Helical" evidence="5">
    <location>
        <begin position="255"/>
        <end position="273"/>
    </location>
</feature>
<dbReference type="SUPFAM" id="SSF103473">
    <property type="entry name" value="MFS general substrate transporter"/>
    <property type="match status" value="1"/>
</dbReference>
<sequence length="398" mass="42854">MGAETVQEDNPAPLDRRLVWMMAVACTLSIANLYYVQPLLAEMGQSFRVSVNQIGFVATLMQFGFAAGLLLVVPLGDRYNRRTLIVSMLGVVTLALILVALAPTVTVLTLAGFLLGFATVVPQIIVPLAASLAAPFERGKVIGTVMSGLLIGILLARTFSGLIGAYLGWRAVYWSAAVIMIVLALALRFLLPKDQQRSTMSYGQLLRSLGSLIRTEPILREAGVFYALSFGAFSAFWVTLTFMLQSPPYHYGSEVAGLFGLVGVVGAFAASFVGRLADRLNIRHVTGLALLIVLCSFICMWLTGYWLWGLIVGVILLDLGVQGTHISNQTRVYSLDPEARNRLNTVYMVTGFIGGALGSYLGTWGWSLAGWNGVCSVGCILLVAALVVYAINSKRKSG</sequence>
<dbReference type="Proteomes" id="UP000004508">
    <property type="component" value="Unassembled WGS sequence"/>
</dbReference>
<reference evidence="7 8" key="1">
    <citation type="journal article" date="2011" name="Stand. Genomic Sci.">
        <title>Non-contiguous finished genome sequence and contextual data of the filamentous soil bacterium Ktedonobacter racemifer type strain (SOSP1-21).</title>
        <authorList>
            <person name="Chang Y.J."/>
            <person name="Land M."/>
            <person name="Hauser L."/>
            <person name="Chertkov O."/>
            <person name="Del Rio T.G."/>
            <person name="Nolan M."/>
            <person name="Copeland A."/>
            <person name="Tice H."/>
            <person name="Cheng J.F."/>
            <person name="Lucas S."/>
            <person name="Han C."/>
            <person name="Goodwin L."/>
            <person name="Pitluck S."/>
            <person name="Ivanova N."/>
            <person name="Ovchinikova G."/>
            <person name="Pati A."/>
            <person name="Chen A."/>
            <person name="Palaniappan K."/>
            <person name="Mavromatis K."/>
            <person name="Liolios K."/>
            <person name="Brettin T."/>
            <person name="Fiebig A."/>
            <person name="Rohde M."/>
            <person name="Abt B."/>
            <person name="Goker M."/>
            <person name="Detter J.C."/>
            <person name="Woyke T."/>
            <person name="Bristow J."/>
            <person name="Eisen J.A."/>
            <person name="Markowitz V."/>
            <person name="Hugenholtz P."/>
            <person name="Kyrpides N.C."/>
            <person name="Klenk H.P."/>
            <person name="Lapidus A."/>
        </authorList>
    </citation>
    <scope>NUCLEOTIDE SEQUENCE [LARGE SCALE GENOMIC DNA]</scope>
    <source>
        <strain evidence="8">DSM 44963</strain>
    </source>
</reference>
<evidence type="ECO:0000313" key="7">
    <source>
        <dbReference type="EMBL" id="EFH79708.1"/>
    </source>
</evidence>
<feature type="transmembrane region" description="Helical" evidence="5">
    <location>
        <begin position="369"/>
        <end position="391"/>
    </location>
</feature>
<dbReference type="RefSeq" id="WP_007921749.1">
    <property type="nucleotide sequence ID" value="NZ_ADVG01000005.1"/>
</dbReference>
<protein>
    <submittedName>
        <fullName evidence="7">Major facilitator superfamily MFS_1</fullName>
    </submittedName>
</protein>
<dbReference type="eggNOG" id="COG2814">
    <property type="taxonomic scope" value="Bacteria"/>
</dbReference>
<feature type="transmembrane region" description="Helical" evidence="5">
    <location>
        <begin position="83"/>
        <end position="102"/>
    </location>
</feature>
<organism evidence="7 8">
    <name type="scientific">Ktedonobacter racemifer DSM 44963</name>
    <dbReference type="NCBI Taxonomy" id="485913"/>
    <lineage>
        <taxon>Bacteria</taxon>
        <taxon>Bacillati</taxon>
        <taxon>Chloroflexota</taxon>
        <taxon>Ktedonobacteria</taxon>
        <taxon>Ktedonobacterales</taxon>
        <taxon>Ktedonobacteraceae</taxon>
        <taxon>Ktedonobacter</taxon>
    </lineage>
</organism>
<feature type="transmembrane region" description="Helical" evidence="5">
    <location>
        <begin position="141"/>
        <end position="166"/>
    </location>
</feature>
<feature type="domain" description="Major facilitator superfamily (MFS) profile" evidence="6">
    <location>
        <begin position="18"/>
        <end position="396"/>
    </location>
</feature>
<evidence type="ECO:0000313" key="8">
    <source>
        <dbReference type="Proteomes" id="UP000004508"/>
    </source>
</evidence>
<dbReference type="AlphaFoldDB" id="D6U747"/>